<dbReference type="AlphaFoldDB" id="A0AAE1L9J9"/>
<dbReference type="EMBL" id="JAHWGI010000268">
    <property type="protein sequence ID" value="KAK3911463.1"/>
    <property type="molecule type" value="Genomic_DNA"/>
</dbReference>
<evidence type="ECO:0000313" key="2">
    <source>
        <dbReference type="Proteomes" id="UP001219518"/>
    </source>
</evidence>
<protein>
    <submittedName>
        <fullName evidence="1">Uncharacterized protein</fullName>
    </submittedName>
</protein>
<reference evidence="1" key="2">
    <citation type="journal article" date="2023" name="BMC Genomics">
        <title>Pest status, molecular evolution, and epigenetic factors derived from the genome assembly of Frankliniella fusca, a thysanopteran phytovirus vector.</title>
        <authorList>
            <person name="Catto M.A."/>
            <person name="Labadie P.E."/>
            <person name="Jacobson A.L."/>
            <person name="Kennedy G.G."/>
            <person name="Srinivasan R."/>
            <person name="Hunt B.G."/>
        </authorList>
    </citation>
    <scope>NUCLEOTIDE SEQUENCE</scope>
    <source>
        <strain evidence="1">PL_HMW_Pooled</strain>
    </source>
</reference>
<proteinExistence type="predicted"/>
<comment type="caution">
    <text evidence="1">The sequence shown here is derived from an EMBL/GenBank/DDBJ whole genome shotgun (WGS) entry which is preliminary data.</text>
</comment>
<gene>
    <name evidence="1" type="ORF">KUF71_021191</name>
</gene>
<organism evidence="1 2">
    <name type="scientific">Frankliniella fusca</name>
    <dbReference type="NCBI Taxonomy" id="407009"/>
    <lineage>
        <taxon>Eukaryota</taxon>
        <taxon>Metazoa</taxon>
        <taxon>Ecdysozoa</taxon>
        <taxon>Arthropoda</taxon>
        <taxon>Hexapoda</taxon>
        <taxon>Insecta</taxon>
        <taxon>Pterygota</taxon>
        <taxon>Neoptera</taxon>
        <taxon>Paraneoptera</taxon>
        <taxon>Thysanoptera</taxon>
        <taxon>Terebrantia</taxon>
        <taxon>Thripoidea</taxon>
        <taxon>Thripidae</taxon>
        <taxon>Frankliniella</taxon>
    </lineage>
</organism>
<dbReference type="Proteomes" id="UP001219518">
    <property type="component" value="Unassembled WGS sequence"/>
</dbReference>
<evidence type="ECO:0000313" key="1">
    <source>
        <dbReference type="EMBL" id="KAK3911463.1"/>
    </source>
</evidence>
<keyword evidence="2" id="KW-1185">Reference proteome</keyword>
<sequence length="70" mass="8088">MCAELPFLPGEEREKVKSTVRTMCEEQKAIMFRRGLLADANAPPPPCNVHFYYKSQATNNSQLAQFIRQW</sequence>
<reference evidence="1" key="1">
    <citation type="submission" date="2021-07" db="EMBL/GenBank/DDBJ databases">
        <authorList>
            <person name="Catto M.A."/>
            <person name="Jacobson A."/>
            <person name="Kennedy G."/>
            <person name="Labadie P."/>
            <person name="Hunt B.G."/>
            <person name="Srinivasan R."/>
        </authorList>
    </citation>
    <scope>NUCLEOTIDE SEQUENCE</scope>
    <source>
        <strain evidence="1">PL_HMW_Pooled</strain>
        <tissue evidence="1">Head</tissue>
    </source>
</reference>
<name>A0AAE1L9J9_9NEOP</name>
<accession>A0AAE1L9J9</accession>